<dbReference type="HAMAP" id="MF_00691">
    <property type="entry name" value="PxpA"/>
    <property type="match status" value="1"/>
</dbReference>
<dbReference type="Pfam" id="PF03746">
    <property type="entry name" value="LamB_YcsF"/>
    <property type="match status" value="1"/>
</dbReference>
<sequence>MVKKVDLNVDSGESFGSYRIGNDEEVFKYVTSANVACGFHAGDPNVMRKTVKLAKKFGVAVGAHPGFPDLMGFGRRNMEVLKDELENYILYQLGALEAFVRAEGLELQHVKAHGALYNMAVTRRDYAEALVNAVKLFNPKLIVVALPNSEMRRVGEEAGVKVAYEFFADRNYRADGSLVPRTHPQALVKDVEEAINRAVKAVDQGVIRTIDGKDLEVVVHTICIHGDSPHAPEIAKALRLKLTEAGINVVPLREIL</sequence>
<evidence type="ECO:0000313" key="2">
    <source>
        <dbReference type="Proteomes" id="UP000244093"/>
    </source>
</evidence>
<dbReference type="InterPro" id="IPR011330">
    <property type="entry name" value="Glyco_hydro/deAcase_b/a-brl"/>
</dbReference>
<gene>
    <name evidence="1" type="ORF">B7O98_07470</name>
</gene>
<dbReference type="AlphaFoldDB" id="A0A2R7Y4P6"/>
<dbReference type="SUPFAM" id="SSF88713">
    <property type="entry name" value="Glycoside hydrolase/deacetylase"/>
    <property type="match status" value="1"/>
</dbReference>
<dbReference type="InterPro" id="IPR005501">
    <property type="entry name" value="LamB/YcsF/PxpA-like"/>
</dbReference>
<dbReference type="EMBL" id="NBVN01000004">
    <property type="protein sequence ID" value="PUA32484.1"/>
    <property type="molecule type" value="Genomic_DNA"/>
</dbReference>
<proteinExistence type="inferred from homology"/>
<comment type="caution">
    <text evidence="1">The sequence shown here is derived from an EMBL/GenBank/DDBJ whole genome shotgun (WGS) entry which is preliminary data.</text>
</comment>
<dbReference type="NCBIfam" id="NF003816">
    <property type="entry name" value="PRK05406.1-5"/>
    <property type="match status" value="1"/>
</dbReference>
<dbReference type="Proteomes" id="UP000244093">
    <property type="component" value="Unassembled WGS sequence"/>
</dbReference>
<dbReference type="NCBIfam" id="NF003814">
    <property type="entry name" value="PRK05406.1-3"/>
    <property type="match status" value="1"/>
</dbReference>
<dbReference type="CDD" id="cd10787">
    <property type="entry name" value="LamB_YcsF_like"/>
    <property type="match status" value="1"/>
</dbReference>
<dbReference type="PANTHER" id="PTHR30292:SF0">
    <property type="entry name" value="5-OXOPROLINASE SUBUNIT A"/>
    <property type="match status" value="1"/>
</dbReference>
<evidence type="ECO:0000313" key="1">
    <source>
        <dbReference type="EMBL" id="PUA32484.1"/>
    </source>
</evidence>
<dbReference type="GO" id="GO:0005975">
    <property type="term" value="P:carbohydrate metabolic process"/>
    <property type="evidence" value="ECO:0007669"/>
    <property type="project" value="InterPro"/>
</dbReference>
<reference evidence="1 2" key="1">
    <citation type="journal article" date="2018" name="Syst. Appl. Microbiol.">
        <title>A new symbiotic nanoarchaeote (Candidatus Nanoclepta minutus) and its host (Zestosphaera tikiterensis gen. nov., sp. nov.) from a New Zealand hot spring.</title>
        <authorList>
            <person name="St John E."/>
            <person name="Liu Y."/>
            <person name="Podar M."/>
            <person name="Stott M.B."/>
            <person name="Meneghin J."/>
            <person name="Chen Z."/>
            <person name="Lagutin K."/>
            <person name="Mitchell K."/>
            <person name="Reysenbach A.L."/>
        </authorList>
    </citation>
    <scope>NUCLEOTIDE SEQUENCE [LARGE SCALE GENOMIC DNA]</scope>
    <source>
        <strain evidence="1">NZ3</strain>
    </source>
</reference>
<name>A0A2R7Y4P6_9CREN</name>
<protein>
    <submittedName>
        <fullName evidence="1">Lactam utilization protein LamB</fullName>
    </submittedName>
</protein>
<dbReference type="PANTHER" id="PTHR30292">
    <property type="entry name" value="UNCHARACTERIZED PROTEIN YBGL-RELATED"/>
    <property type="match status" value="1"/>
</dbReference>
<organism evidence="1 2">
    <name type="scientific">Zestosphaera tikiterensis</name>
    <dbReference type="NCBI Taxonomy" id="1973259"/>
    <lineage>
        <taxon>Archaea</taxon>
        <taxon>Thermoproteota</taxon>
        <taxon>Thermoprotei</taxon>
        <taxon>Desulfurococcales</taxon>
        <taxon>Desulfurococcaceae</taxon>
        <taxon>Zestosphaera</taxon>
    </lineage>
</organism>
<accession>A0A2R7Y4P6</accession>
<dbReference type="Gene3D" id="3.20.20.370">
    <property type="entry name" value="Glycoside hydrolase/deacetylase"/>
    <property type="match status" value="1"/>
</dbReference>